<protein>
    <submittedName>
        <fullName evidence="2">FAD-dependent oxidoreductase</fullName>
    </submittedName>
</protein>
<feature type="compositionally biased region" description="Gly residues" evidence="1">
    <location>
        <begin position="201"/>
        <end position="210"/>
    </location>
</feature>
<dbReference type="InterPro" id="IPR036188">
    <property type="entry name" value="FAD/NAD-bd_sf"/>
</dbReference>
<evidence type="ECO:0000313" key="2">
    <source>
        <dbReference type="EMBL" id="TMQ62513.1"/>
    </source>
</evidence>
<dbReference type="Proteomes" id="UP000316609">
    <property type="component" value="Unassembled WGS sequence"/>
</dbReference>
<name>A0A538TFW2_UNCEI</name>
<organism evidence="2 3">
    <name type="scientific">Eiseniibacteriota bacterium</name>
    <dbReference type="NCBI Taxonomy" id="2212470"/>
    <lineage>
        <taxon>Bacteria</taxon>
        <taxon>Candidatus Eiseniibacteriota</taxon>
    </lineage>
</organism>
<accession>A0A538TFW2</accession>
<feature type="compositionally biased region" description="Basic and acidic residues" evidence="1">
    <location>
        <begin position="270"/>
        <end position="279"/>
    </location>
</feature>
<comment type="caution">
    <text evidence="2">The sequence shown here is derived from an EMBL/GenBank/DDBJ whole genome shotgun (WGS) entry which is preliminary data.</text>
</comment>
<feature type="compositionally biased region" description="Low complexity" evidence="1">
    <location>
        <begin position="212"/>
        <end position="223"/>
    </location>
</feature>
<evidence type="ECO:0000256" key="1">
    <source>
        <dbReference type="SAM" id="MobiDB-lite"/>
    </source>
</evidence>
<proteinExistence type="predicted"/>
<evidence type="ECO:0000313" key="3">
    <source>
        <dbReference type="Proteomes" id="UP000316609"/>
    </source>
</evidence>
<dbReference type="Gene3D" id="3.50.50.60">
    <property type="entry name" value="FAD/NAD(P)-binding domain"/>
    <property type="match status" value="1"/>
</dbReference>
<dbReference type="SUPFAM" id="SSF51905">
    <property type="entry name" value="FAD/NAD(P)-binding domain"/>
    <property type="match status" value="1"/>
</dbReference>
<feature type="compositionally biased region" description="Basic residues" evidence="1">
    <location>
        <begin position="179"/>
        <end position="194"/>
    </location>
</feature>
<dbReference type="Pfam" id="PF12831">
    <property type="entry name" value="FAD_oxidored"/>
    <property type="match status" value="1"/>
</dbReference>
<feature type="region of interest" description="Disordered" evidence="1">
    <location>
        <begin position="132"/>
        <end position="280"/>
    </location>
</feature>
<gene>
    <name evidence="2" type="ORF">E6K78_11585</name>
</gene>
<feature type="compositionally biased region" description="Basic and acidic residues" evidence="1">
    <location>
        <begin position="228"/>
        <end position="240"/>
    </location>
</feature>
<dbReference type="PRINTS" id="PR00420">
    <property type="entry name" value="RNGMNOXGNASE"/>
</dbReference>
<feature type="compositionally biased region" description="Basic and acidic residues" evidence="1">
    <location>
        <begin position="136"/>
        <end position="149"/>
    </location>
</feature>
<dbReference type="EMBL" id="VBOY01000131">
    <property type="protein sequence ID" value="TMQ62513.1"/>
    <property type="molecule type" value="Genomic_DNA"/>
</dbReference>
<dbReference type="AlphaFoldDB" id="A0A538TFW2"/>
<reference evidence="2 3" key="1">
    <citation type="journal article" date="2019" name="Nat. Microbiol.">
        <title>Mediterranean grassland soil C-N compound turnover is dependent on rainfall and depth, and is mediated by genomically divergent microorganisms.</title>
        <authorList>
            <person name="Diamond S."/>
            <person name="Andeer P.F."/>
            <person name="Li Z."/>
            <person name="Crits-Christoph A."/>
            <person name="Burstein D."/>
            <person name="Anantharaman K."/>
            <person name="Lane K.R."/>
            <person name="Thomas B.C."/>
            <person name="Pan C."/>
            <person name="Northen T.R."/>
            <person name="Banfield J.F."/>
        </authorList>
    </citation>
    <scope>NUCLEOTIDE SEQUENCE [LARGE SCALE GENOMIC DNA]</scope>
    <source>
        <strain evidence="2">WS_8</strain>
    </source>
</reference>
<sequence length="295" mass="31743">MPRGTRAPTWISHPGDQDVLGRGGHARWRAGEWGARPIHPDAFAHLDPMVPDVLVVGAGLAGASAALWARSLGIRVALIEQAPTVGGQLNSVHFQPMNFAGATAGEGPAIAEHLHRQLAHAGIEARFGTAAARFGRRADRGPRAPDRRRGAPPPARSRRRRHIRGTRGVLFGDPGSRAVRGHSRGGGGRRRCRVRERAAAGSGGMLGDAGGARRAASARQLSGARGGYGRDRSAREYARDRRPRGRNGAWREPRGPARDDGARGRGGGGQDRRHPELRVVRARARARRRWLSRGR</sequence>
<feature type="compositionally biased region" description="Basic and acidic residues" evidence="1">
    <location>
        <begin position="249"/>
        <end position="263"/>
    </location>
</feature>
<feature type="compositionally biased region" description="Basic residues" evidence="1">
    <location>
        <begin position="156"/>
        <end position="165"/>
    </location>
</feature>